<comment type="caution">
    <text evidence="2">The sequence shown here is derived from an EMBL/GenBank/DDBJ whole genome shotgun (WGS) entry which is preliminary data.</text>
</comment>
<dbReference type="EMBL" id="JACAQK010000006">
    <property type="protein sequence ID" value="NWD35796.1"/>
    <property type="molecule type" value="Genomic_DNA"/>
</dbReference>
<evidence type="ECO:0000313" key="3">
    <source>
        <dbReference type="Proteomes" id="UP000549134"/>
    </source>
</evidence>
<name>A0A7Y8DNW3_PSETO</name>
<accession>A0A7Y8DNW3</accession>
<proteinExistence type="predicted"/>
<feature type="transmembrane region" description="Helical" evidence="1">
    <location>
        <begin position="33"/>
        <end position="50"/>
    </location>
</feature>
<keyword evidence="1" id="KW-1133">Transmembrane helix</keyword>
<organism evidence="2 3">
    <name type="scientific">Pseudomonas tolaasii</name>
    <dbReference type="NCBI Taxonomy" id="29442"/>
    <lineage>
        <taxon>Bacteria</taxon>
        <taxon>Pseudomonadati</taxon>
        <taxon>Pseudomonadota</taxon>
        <taxon>Gammaproteobacteria</taxon>
        <taxon>Pseudomonadales</taxon>
        <taxon>Pseudomonadaceae</taxon>
        <taxon>Pseudomonas</taxon>
    </lineage>
</organism>
<dbReference type="Proteomes" id="UP000549134">
    <property type="component" value="Unassembled WGS sequence"/>
</dbReference>
<protein>
    <submittedName>
        <fullName evidence="2">Uncharacterized protein</fullName>
    </submittedName>
</protein>
<keyword evidence="1" id="KW-0472">Membrane</keyword>
<gene>
    <name evidence="2" type="ORF">HX787_08000</name>
</gene>
<sequence>MTELYFMMACMHIGLLTGLTLERKTSFKLSATIWLGSMLWPALLAVFFYVKWRDRSAVKP</sequence>
<reference evidence="2 3" key="1">
    <citation type="submission" date="2020-04" db="EMBL/GenBank/DDBJ databases">
        <title>Molecular characterization of pseudomonads from Agaricus bisporus reveal novel blotch 2 pathogens in Western Europe.</title>
        <authorList>
            <person name="Taparia T."/>
            <person name="Krijger M."/>
            <person name="Haynes E."/>
            <person name="Elpinstone J.G."/>
            <person name="Noble R."/>
            <person name="Van Der Wolf J."/>
        </authorList>
    </citation>
    <scope>NUCLEOTIDE SEQUENCE [LARGE SCALE GENOMIC DNA]</scope>
    <source>
        <strain evidence="2 3">IPO3746</strain>
    </source>
</reference>
<keyword evidence="1" id="KW-0812">Transmembrane</keyword>
<evidence type="ECO:0000313" key="2">
    <source>
        <dbReference type="EMBL" id="NWD35796.1"/>
    </source>
</evidence>
<dbReference type="RefSeq" id="WP_177007867.1">
    <property type="nucleotide sequence ID" value="NZ_JACAQH010000007.1"/>
</dbReference>
<evidence type="ECO:0000256" key="1">
    <source>
        <dbReference type="SAM" id="Phobius"/>
    </source>
</evidence>
<dbReference type="AlphaFoldDB" id="A0A7Y8DNW3"/>